<dbReference type="SUPFAM" id="SSF81383">
    <property type="entry name" value="F-box domain"/>
    <property type="match status" value="1"/>
</dbReference>
<organism evidence="2 3">
    <name type="scientific">Panicum virgatum</name>
    <name type="common">Blackwell switchgrass</name>
    <dbReference type="NCBI Taxonomy" id="38727"/>
    <lineage>
        <taxon>Eukaryota</taxon>
        <taxon>Viridiplantae</taxon>
        <taxon>Streptophyta</taxon>
        <taxon>Embryophyta</taxon>
        <taxon>Tracheophyta</taxon>
        <taxon>Spermatophyta</taxon>
        <taxon>Magnoliopsida</taxon>
        <taxon>Liliopsida</taxon>
        <taxon>Poales</taxon>
        <taxon>Poaceae</taxon>
        <taxon>PACMAD clade</taxon>
        <taxon>Panicoideae</taxon>
        <taxon>Panicodae</taxon>
        <taxon>Paniceae</taxon>
        <taxon>Panicinae</taxon>
        <taxon>Panicum</taxon>
        <taxon>Panicum sect. Hiantes</taxon>
    </lineage>
</organism>
<protein>
    <recommendedName>
        <fullName evidence="1">F-box domain-containing protein</fullName>
    </recommendedName>
</protein>
<dbReference type="PROSITE" id="PS50181">
    <property type="entry name" value="FBOX"/>
    <property type="match status" value="1"/>
</dbReference>
<dbReference type="AlphaFoldDB" id="A0A8T0QNE9"/>
<name>A0A8T0QNE9_PANVG</name>
<accession>A0A8T0QNE9</accession>
<gene>
    <name evidence="2" type="ORF">PVAP13_7KG210910</name>
</gene>
<comment type="caution">
    <text evidence="2">The sequence shown here is derived from an EMBL/GenBank/DDBJ whole genome shotgun (WGS) entry which is preliminary data.</text>
</comment>
<evidence type="ECO:0000313" key="3">
    <source>
        <dbReference type="Proteomes" id="UP000823388"/>
    </source>
</evidence>
<reference evidence="2" key="1">
    <citation type="submission" date="2020-05" db="EMBL/GenBank/DDBJ databases">
        <title>WGS assembly of Panicum virgatum.</title>
        <authorList>
            <person name="Lovell J.T."/>
            <person name="Jenkins J."/>
            <person name="Shu S."/>
            <person name="Juenger T.E."/>
            <person name="Schmutz J."/>
        </authorList>
    </citation>
    <scope>NUCLEOTIDE SEQUENCE</scope>
    <source>
        <strain evidence="2">AP13</strain>
    </source>
</reference>
<dbReference type="Gene3D" id="1.20.1280.50">
    <property type="match status" value="1"/>
</dbReference>
<dbReference type="Pfam" id="PF00646">
    <property type="entry name" value="F-box"/>
    <property type="match status" value="1"/>
</dbReference>
<dbReference type="PANTHER" id="PTHR32153">
    <property type="entry name" value="OJ000223_09.16 PROTEIN"/>
    <property type="match status" value="1"/>
</dbReference>
<sequence>MASASDSLISQSEGIEQADRLSKLPDDVLIFILKRLDLRHAVRSSILSRQWRHILSVLPDIVLDLESFEPS</sequence>
<dbReference type="InterPro" id="IPR036047">
    <property type="entry name" value="F-box-like_dom_sf"/>
</dbReference>
<dbReference type="Proteomes" id="UP000823388">
    <property type="component" value="Chromosome 7K"/>
</dbReference>
<dbReference type="InterPro" id="IPR044997">
    <property type="entry name" value="F-box_plant"/>
</dbReference>
<proteinExistence type="predicted"/>
<keyword evidence="3" id="KW-1185">Reference proteome</keyword>
<evidence type="ECO:0000313" key="2">
    <source>
        <dbReference type="EMBL" id="KAG2572926.1"/>
    </source>
</evidence>
<dbReference type="EMBL" id="CM029049">
    <property type="protein sequence ID" value="KAG2572926.1"/>
    <property type="molecule type" value="Genomic_DNA"/>
</dbReference>
<feature type="domain" description="F-box" evidence="1">
    <location>
        <begin position="18"/>
        <end position="65"/>
    </location>
</feature>
<dbReference type="InterPro" id="IPR001810">
    <property type="entry name" value="F-box_dom"/>
</dbReference>
<evidence type="ECO:0000259" key="1">
    <source>
        <dbReference type="PROSITE" id="PS50181"/>
    </source>
</evidence>